<evidence type="ECO:0000313" key="3">
    <source>
        <dbReference type="Proteomes" id="UP000799428"/>
    </source>
</evidence>
<evidence type="ECO:0000313" key="2">
    <source>
        <dbReference type="EMBL" id="KAF2703856.1"/>
    </source>
</evidence>
<organism evidence="2 3">
    <name type="scientific">Pleomassaria siparia CBS 279.74</name>
    <dbReference type="NCBI Taxonomy" id="1314801"/>
    <lineage>
        <taxon>Eukaryota</taxon>
        <taxon>Fungi</taxon>
        <taxon>Dikarya</taxon>
        <taxon>Ascomycota</taxon>
        <taxon>Pezizomycotina</taxon>
        <taxon>Dothideomycetes</taxon>
        <taxon>Pleosporomycetidae</taxon>
        <taxon>Pleosporales</taxon>
        <taxon>Pleomassariaceae</taxon>
        <taxon>Pleomassaria</taxon>
    </lineage>
</organism>
<sequence>MGWGNFEAEIQRDDHQVVARTSEGSERQHTTRTHHEIHETFKDRQGKVVHKLHKSLECKAAEETQSEKERVETQSEKQQQQQQQQQQHPENHQHPEKKAQVTVNHEIQDRNSLLSTSKEEGNEVGLAAKKPDHILRVETRPSQQLVDQPPSGGTCLLNHDQFSLMQLLKAARAYQHLTGSTSISDPITNNPSIPFVPKNSTSLAPLKARLDPNARFNNRSDPLRRGYASPSTLKADIPQSPVKNNLVTSVKSNEAHVQVPIQPKVHSTWPVRVPSQLLGVSSWSPPGGLDIGSKVVWDAETLDNESRSQGRASSLVVNIPRIQKKVAEDDFEEGKEGKQLSPEN</sequence>
<evidence type="ECO:0000256" key="1">
    <source>
        <dbReference type="SAM" id="MobiDB-lite"/>
    </source>
</evidence>
<reference evidence="2" key="1">
    <citation type="journal article" date="2020" name="Stud. Mycol.">
        <title>101 Dothideomycetes genomes: a test case for predicting lifestyles and emergence of pathogens.</title>
        <authorList>
            <person name="Haridas S."/>
            <person name="Albert R."/>
            <person name="Binder M."/>
            <person name="Bloem J."/>
            <person name="Labutti K."/>
            <person name="Salamov A."/>
            <person name="Andreopoulos B."/>
            <person name="Baker S."/>
            <person name="Barry K."/>
            <person name="Bills G."/>
            <person name="Bluhm B."/>
            <person name="Cannon C."/>
            <person name="Castanera R."/>
            <person name="Culley D."/>
            <person name="Daum C."/>
            <person name="Ezra D."/>
            <person name="Gonzalez J."/>
            <person name="Henrissat B."/>
            <person name="Kuo A."/>
            <person name="Liang C."/>
            <person name="Lipzen A."/>
            <person name="Lutzoni F."/>
            <person name="Magnuson J."/>
            <person name="Mondo S."/>
            <person name="Nolan M."/>
            <person name="Ohm R."/>
            <person name="Pangilinan J."/>
            <person name="Park H.-J."/>
            <person name="Ramirez L."/>
            <person name="Alfaro M."/>
            <person name="Sun H."/>
            <person name="Tritt A."/>
            <person name="Yoshinaga Y."/>
            <person name="Zwiers L.-H."/>
            <person name="Turgeon B."/>
            <person name="Goodwin S."/>
            <person name="Spatafora J."/>
            <person name="Crous P."/>
            <person name="Grigoriev I."/>
        </authorList>
    </citation>
    <scope>NUCLEOTIDE SEQUENCE</scope>
    <source>
        <strain evidence="2">CBS 279.74</strain>
    </source>
</reference>
<feature type="compositionally biased region" description="Low complexity" evidence="1">
    <location>
        <begin position="78"/>
        <end position="87"/>
    </location>
</feature>
<gene>
    <name evidence="2" type="ORF">K504DRAFT_538660</name>
</gene>
<feature type="compositionally biased region" description="Basic and acidic residues" evidence="1">
    <location>
        <begin position="89"/>
        <end position="99"/>
    </location>
</feature>
<dbReference type="Proteomes" id="UP000799428">
    <property type="component" value="Unassembled WGS sequence"/>
</dbReference>
<accession>A0A6G1JTC0</accession>
<name>A0A6G1JTC0_9PLEO</name>
<feature type="region of interest" description="Disordered" evidence="1">
    <location>
        <begin position="1"/>
        <end position="100"/>
    </location>
</feature>
<feature type="compositionally biased region" description="Basic and acidic residues" evidence="1">
    <location>
        <begin position="54"/>
        <end position="75"/>
    </location>
</feature>
<keyword evidence="3" id="KW-1185">Reference proteome</keyword>
<protein>
    <submittedName>
        <fullName evidence="2">Uncharacterized protein</fullName>
    </submittedName>
</protein>
<dbReference type="EMBL" id="MU005785">
    <property type="protein sequence ID" value="KAF2703856.1"/>
    <property type="molecule type" value="Genomic_DNA"/>
</dbReference>
<feature type="compositionally biased region" description="Basic and acidic residues" evidence="1">
    <location>
        <begin position="9"/>
        <end position="46"/>
    </location>
</feature>
<feature type="region of interest" description="Disordered" evidence="1">
    <location>
        <begin position="212"/>
        <end position="239"/>
    </location>
</feature>
<dbReference type="AlphaFoldDB" id="A0A6G1JTC0"/>
<proteinExistence type="predicted"/>